<dbReference type="AlphaFoldDB" id="A0A245ZWE7"/>
<sequence>MSAPVNLLLLLSAVLSALTGVGGGVRAQDRARAVAEGSILAVKAAAAARIAPRRPVARLPSLVASAVFGGGSALALVPHEPVFAGRRRE</sequence>
<accession>A0A245ZWE7</accession>
<keyword evidence="2" id="KW-1185">Reference proteome</keyword>
<gene>
    <name evidence="1" type="ORF">SPDO_09400</name>
</gene>
<protein>
    <submittedName>
        <fullName evidence="1">Uncharacterized protein</fullName>
    </submittedName>
</protein>
<evidence type="ECO:0000313" key="1">
    <source>
        <dbReference type="EMBL" id="OWK34050.1"/>
    </source>
</evidence>
<reference evidence="1 2" key="1">
    <citation type="submission" date="2017-03" db="EMBL/GenBank/DDBJ databases">
        <title>Genome sequence of Sphingomonas dokdonensis DSM 21029.</title>
        <authorList>
            <person name="Poehlein A."/>
            <person name="Wuebbeler J.H."/>
            <person name="Steinbuechel A."/>
            <person name="Daniel R."/>
        </authorList>
    </citation>
    <scope>NUCLEOTIDE SEQUENCE [LARGE SCALE GENOMIC DNA]</scope>
    <source>
        <strain evidence="1 2">DSM 21029</strain>
    </source>
</reference>
<dbReference type="Proteomes" id="UP000197290">
    <property type="component" value="Unassembled WGS sequence"/>
</dbReference>
<name>A0A245ZWE7_9SPHN</name>
<dbReference type="EMBL" id="NBBI01000001">
    <property type="protein sequence ID" value="OWK34050.1"/>
    <property type="molecule type" value="Genomic_DNA"/>
</dbReference>
<organism evidence="1 2">
    <name type="scientific">Sphingomonas dokdonensis</name>
    <dbReference type="NCBI Taxonomy" id="344880"/>
    <lineage>
        <taxon>Bacteria</taxon>
        <taxon>Pseudomonadati</taxon>
        <taxon>Pseudomonadota</taxon>
        <taxon>Alphaproteobacteria</taxon>
        <taxon>Sphingomonadales</taxon>
        <taxon>Sphingomonadaceae</taxon>
        <taxon>Sphingomonas</taxon>
    </lineage>
</organism>
<evidence type="ECO:0000313" key="2">
    <source>
        <dbReference type="Proteomes" id="UP000197290"/>
    </source>
</evidence>
<comment type="caution">
    <text evidence="1">The sequence shown here is derived from an EMBL/GenBank/DDBJ whole genome shotgun (WGS) entry which is preliminary data.</text>
</comment>
<proteinExistence type="predicted"/>